<accession>A0A409WXD8</accession>
<evidence type="ECO:0000313" key="3">
    <source>
        <dbReference type="Proteomes" id="UP000283269"/>
    </source>
</evidence>
<evidence type="ECO:0000313" key="2">
    <source>
        <dbReference type="EMBL" id="PPQ83136.1"/>
    </source>
</evidence>
<feature type="compositionally biased region" description="Polar residues" evidence="1">
    <location>
        <begin position="54"/>
        <end position="99"/>
    </location>
</feature>
<dbReference type="InParanoid" id="A0A409WXD8"/>
<feature type="region of interest" description="Disordered" evidence="1">
    <location>
        <begin position="1"/>
        <end position="33"/>
    </location>
</feature>
<evidence type="ECO:0000256" key="1">
    <source>
        <dbReference type="SAM" id="MobiDB-lite"/>
    </source>
</evidence>
<feature type="region of interest" description="Disordered" evidence="1">
    <location>
        <begin position="507"/>
        <end position="526"/>
    </location>
</feature>
<comment type="caution">
    <text evidence="2">The sequence shown here is derived from an EMBL/GenBank/DDBJ whole genome shotgun (WGS) entry which is preliminary data.</text>
</comment>
<sequence length="538" mass="59095">MPPKEQPSTSRREVSRPRALKQRSKTPAQIVETPPWTISTIVQENTRFATLPVTQQQPSSALVRSSPKSKVKTQESGLSAIDLTSRSINTTGSTSTSLQHLDDWSEDYNTDSDSSKEAISGSESRVTNVPHGQDLLFNNKENSAQRYYPQVQGYPPILHGHPTVLPGYTPTSSTHNQDSNNISNHKVTNSYNRTQWNVRSNVHNHNYYININDGHDGLTIDQNDPKKSKSNTSHLPGEDVRDDIEKVQFEELLSSCIQLVQDISNSKLSSLSLDRPLPPLPPLPQTQSHSLLVKSVELKDSIPKTPSRAHNVISPKKPENSEALRLRLEADKQEGEVQNDASNLLELSSPSIDVVTAPAPNRTYQTALTGHLSSITAATGRMYFAANVNDWYSLARQFDRSLKNGRLILISKTFMANNWGIVHCCHDSGAKILPPLEVVLASTSGVIQDSVYMDQYQWGIVDGNARLYGKVGPLLDEMNSKESGIEPQCLGVGLYSIMKRSSSIFSSSSTLSSTKGSIPSKASSTKSSLFGTLFGNIS</sequence>
<gene>
    <name evidence="2" type="ORF">CVT25_003713</name>
</gene>
<feature type="region of interest" description="Disordered" evidence="1">
    <location>
        <begin position="54"/>
        <end position="131"/>
    </location>
</feature>
<dbReference type="EMBL" id="NHYD01003045">
    <property type="protein sequence ID" value="PPQ83136.1"/>
    <property type="molecule type" value="Genomic_DNA"/>
</dbReference>
<protein>
    <submittedName>
        <fullName evidence="2">Uncharacterized protein</fullName>
    </submittedName>
</protein>
<keyword evidence="3" id="KW-1185">Reference proteome</keyword>
<dbReference type="AlphaFoldDB" id="A0A409WXD8"/>
<reference evidence="2 3" key="1">
    <citation type="journal article" date="2018" name="Evol. Lett.">
        <title>Horizontal gene cluster transfer increased hallucinogenic mushroom diversity.</title>
        <authorList>
            <person name="Reynolds H.T."/>
            <person name="Vijayakumar V."/>
            <person name="Gluck-Thaler E."/>
            <person name="Korotkin H.B."/>
            <person name="Matheny P.B."/>
            <person name="Slot J.C."/>
        </authorList>
    </citation>
    <scope>NUCLEOTIDE SEQUENCE [LARGE SCALE GENOMIC DNA]</scope>
    <source>
        <strain evidence="2 3">2631</strain>
    </source>
</reference>
<feature type="region of interest" description="Disordered" evidence="1">
    <location>
        <begin position="219"/>
        <end position="239"/>
    </location>
</feature>
<dbReference type="Proteomes" id="UP000283269">
    <property type="component" value="Unassembled WGS sequence"/>
</dbReference>
<proteinExistence type="predicted"/>
<dbReference type="OrthoDB" id="3070764at2759"/>
<name>A0A409WXD8_PSICY</name>
<organism evidence="2 3">
    <name type="scientific">Psilocybe cyanescens</name>
    <dbReference type="NCBI Taxonomy" id="93625"/>
    <lineage>
        <taxon>Eukaryota</taxon>
        <taxon>Fungi</taxon>
        <taxon>Dikarya</taxon>
        <taxon>Basidiomycota</taxon>
        <taxon>Agaricomycotina</taxon>
        <taxon>Agaricomycetes</taxon>
        <taxon>Agaricomycetidae</taxon>
        <taxon>Agaricales</taxon>
        <taxon>Agaricineae</taxon>
        <taxon>Strophariaceae</taxon>
        <taxon>Psilocybe</taxon>
    </lineage>
</organism>